<sequence>MASSGEEGRVMMDLRSAAESAGDEEADATPLHEIESLCMRCGENGTTRLLLTTIPHFREVVLMAFECPHCGERNNEVQFAGQLQPKGCCYLLEVPLGKNEVYFMYHGCLYFCSHSVVCDVTLLPHSNMIPSILAGFSKCFSFSLVHCNR</sequence>
<dbReference type="InterPro" id="IPR040141">
    <property type="entry name" value="ZPR1"/>
</dbReference>
<keyword evidence="3" id="KW-1185">Reference proteome</keyword>
<dbReference type="OrthoDB" id="308464at2759"/>
<dbReference type="AlphaFoldDB" id="A0A8J5R6Q8"/>
<evidence type="ECO:0000259" key="1">
    <source>
        <dbReference type="SMART" id="SM00709"/>
    </source>
</evidence>
<name>A0A8J5R6Q8_ZIZPA</name>
<dbReference type="FunFam" id="2.20.25.420:FF:000001">
    <property type="entry name" value="Zinc finger protein ZPR1"/>
    <property type="match status" value="1"/>
</dbReference>
<gene>
    <name evidence="2" type="ORF">GUJ93_ZPchr0008g14074</name>
</gene>
<dbReference type="PANTHER" id="PTHR10876:SF0">
    <property type="entry name" value="ZINC FINGER PROTEIN ZPR1"/>
    <property type="match status" value="1"/>
</dbReference>
<dbReference type="SMART" id="SM00709">
    <property type="entry name" value="Zpr1"/>
    <property type="match status" value="1"/>
</dbReference>
<dbReference type="GO" id="GO:0005634">
    <property type="term" value="C:nucleus"/>
    <property type="evidence" value="ECO:0007669"/>
    <property type="project" value="TreeGrafter"/>
</dbReference>
<organism evidence="2 3">
    <name type="scientific">Zizania palustris</name>
    <name type="common">Northern wild rice</name>
    <dbReference type="NCBI Taxonomy" id="103762"/>
    <lineage>
        <taxon>Eukaryota</taxon>
        <taxon>Viridiplantae</taxon>
        <taxon>Streptophyta</taxon>
        <taxon>Embryophyta</taxon>
        <taxon>Tracheophyta</taxon>
        <taxon>Spermatophyta</taxon>
        <taxon>Magnoliopsida</taxon>
        <taxon>Liliopsida</taxon>
        <taxon>Poales</taxon>
        <taxon>Poaceae</taxon>
        <taxon>BOP clade</taxon>
        <taxon>Oryzoideae</taxon>
        <taxon>Oryzeae</taxon>
        <taxon>Zizaniinae</taxon>
        <taxon>Zizania</taxon>
    </lineage>
</organism>
<proteinExistence type="predicted"/>
<reference evidence="2" key="1">
    <citation type="journal article" date="2021" name="bioRxiv">
        <title>Whole Genome Assembly and Annotation of Northern Wild Rice, Zizania palustris L., Supports a Whole Genome Duplication in the Zizania Genus.</title>
        <authorList>
            <person name="Haas M."/>
            <person name="Kono T."/>
            <person name="Macchietto M."/>
            <person name="Millas R."/>
            <person name="McGilp L."/>
            <person name="Shao M."/>
            <person name="Duquette J."/>
            <person name="Hirsch C.N."/>
            <person name="Kimball J."/>
        </authorList>
    </citation>
    <scope>NUCLEOTIDE SEQUENCE</scope>
    <source>
        <tissue evidence="2">Fresh leaf tissue</tissue>
    </source>
</reference>
<dbReference type="PANTHER" id="PTHR10876">
    <property type="entry name" value="ZINC FINGER PROTEIN ZPR1"/>
    <property type="match status" value="1"/>
</dbReference>
<evidence type="ECO:0000313" key="3">
    <source>
        <dbReference type="Proteomes" id="UP000729402"/>
    </source>
</evidence>
<dbReference type="EMBL" id="JAAALK010000290">
    <property type="protein sequence ID" value="KAG8047501.1"/>
    <property type="molecule type" value="Genomic_DNA"/>
</dbReference>
<dbReference type="InterPro" id="IPR004457">
    <property type="entry name" value="Znf_ZPR1"/>
</dbReference>
<accession>A0A8J5R6Q8</accession>
<comment type="caution">
    <text evidence="2">The sequence shown here is derived from an EMBL/GenBank/DDBJ whole genome shotgun (WGS) entry which is preliminary data.</text>
</comment>
<dbReference type="Pfam" id="PF03367">
    <property type="entry name" value="Zn_ribbon_ZPR1"/>
    <property type="match status" value="1"/>
</dbReference>
<evidence type="ECO:0000313" key="2">
    <source>
        <dbReference type="EMBL" id="KAG8047501.1"/>
    </source>
</evidence>
<feature type="domain" description="Zinc finger ZPR1-type" evidence="1">
    <location>
        <begin position="36"/>
        <end position="147"/>
    </location>
</feature>
<reference evidence="2" key="2">
    <citation type="submission" date="2021-02" db="EMBL/GenBank/DDBJ databases">
        <authorList>
            <person name="Kimball J.A."/>
            <person name="Haas M.W."/>
            <person name="Macchietto M."/>
            <person name="Kono T."/>
            <person name="Duquette J."/>
            <person name="Shao M."/>
        </authorList>
    </citation>
    <scope>NUCLEOTIDE SEQUENCE</scope>
    <source>
        <tissue evidence="2">Fresh leaf tissue</tissue>
    </source>
</reference>
<dbReference type="GO" id="GO:0008270">
    <property type="term" value="F:zinc ion binding"/>
    <property type="evidence" value="ECO:0007669"/>
    <property type="project" value="InterPro"/>
</dbReference>
<dbReference type="Proteomes" id="UP000729402">
    <property type="component" value="Unassembled WGS sequence"/>
</dbReference>
<protein>
    <recommendedName>
        <fullName evidence="1">Zinc finger ZPR1-type domain-containing protein</fullName>
    </recommendedName>
</protein>